<dbReference type="OrthoDB" id="1523900at2"/>
<evidence type="ECO:0000313" key="3">
    <source>
        <dbReference type="Proteomes" id="UP000321954"/>
    </source>
</evidence>
<dbReference type="PANTHER" id="PTHR12390">
    <property type="entry name" value="UROPORPHYRINOGEN III SYNTHASE"/>
    <property type="match status" value="1"/>
</dbReference>
<dbReference type="SUPFAM" id="SSF69618">
    <property type="entry name" value="HemD-like"/>
    <property type="match status" value="1"/>
</dbReference>
<dbReference type="KEGG" id="anp:FK178_11800"/>
<dbReference type="AlphaFoldDB" id="A0A5B8YKX7"/>
<gene>
    <name evidence="2" type="ORF">FK178_11800</name>
</gene>
<proteinExistence type="predicted"/>
<dbReference type="Proteomes" id="UP000321954">
    <property type="component" value="Chromosome"/>
</dbReference>
<evidence type="ECO:0000259" key="1">
    <source>
        <dbReference type="Pfam" id="PF02602"/>
    </source>
</evidence>
<name>A0A5B8YKX7_9FLAO</name>
<dbReference type="GO" id="GO:0005829">
    <property type="term" value="C:cytosol"/>
    <property type="evidence" value="ECO:0007669"/>
    <property type="project" value="TreeGrafter"/>
</dbReference>
<dbReference type="PANTHER" id="PTHR12390:SF0">
    <property type="entry name" value="UROPORPHYRINOGEN-III SYNTHASE"/>
    <property type="match status" value="1"/>
</dbReference>
<dbReference type="GO" id="GO:0006780">
    <property type="term" value="P:uroporphyrinogen III biosynthetic process"/>
    <property type="evidence" value="ECO:0007669"/>
    <property type="project" value="InterPro"/>
</dbReference>
<evidence type="ECO:0000313" key="2">
    <source>
        <dbReference type="EMBL" id="QED38355.1"/>
    </source>
</evidence>
<organism evidence="2 3">
    <name type="scientific">Antarcticibacterium arcticum</name>
    <dbReference type="NCBI Taxonomy" id="2585771"/>
    <lineage>
        <taxon>Bacteria</taxon>
        <taxon>Pseudomonadati</taxon>
        <taxon>Bacteroidota</taxon>
        <taxon>Flavobacteriia</taxon>
        <taxon>Flavobacteriales</taxon>
        <taxon>Flavobacteriaceae</taxon>
        <taxon>Antarcticibacterium</taxon>
    </lineage>
</organism>
<dbReference type="InterPro" id="IPR039793">
    <property type="entry name" value="UROS/Hem4"/>
</dbReference>
<dbReference type="GO" id="GO:0004852">
    <property type="term" value="F:uroporphyrinogen-III synthase activity"/>
    <property type="evidence" value="ECO:0007669"/>
    <property type="project" value="InterPro"/>
</dbReference>
<protein>
    <submittedName>
        <fullName evidence="2">Uroporphyrinogen-III synthase</fullName>
    </submittedName>
</protein>
<accession>A0A5B8YKX7</accession>
<dbReference type="Pfam" id="PF02602">
    <property type="entry name" value="HEM4"/>
    <property type="match status" value="1"/>
</dbReference>
<dbReference type="CDD" id="cd06578">
    <property type="entry name" value="HemD"/>
    <property type="match status" value="1"/>
</dbReference>
<dbReference type="RefSeq" id="WP_146835322.1">
    <property type="nucleotide sequence ID" value="NZ_CP042476.1"/>
</dbReference>
<dbReference type="EMBL" id="CP042476">
    <property type="protein sequence ID" value="QED38355.1"/>
    <property type="molecule type" value="Genomic_DNA"/>
</dbReference>
<feature type="domain" description="Tetrapyrrole biosynthesis uroporphyrinogen III synthase" evidence="1">
    <location>
        <begin position="17"/>
        <end position="204"/>
    </location>
</feature>
<keyword evidence="3" id="KW-1185">Reference proteome</keyword>
<sequence>MQTILSTKMLSPAQKNLLLNAGIGLVEYNAIKIESLDFRCEDIIQNAIITSRNTAKAIIRRNIQIDNVFCVGEKTASLLNENGYNLLETADYGKELAVKLLENYRERVYTFFCGDKRMDDIPLSLKKNNINFREIEVYRTHLDPKAFDQEFDGILFFSPSAVQSYIMKNETSSSVAFCIGTTTAAEAKKYTDNIIIATRPSIENVLVQVVKKFKV</sequence>
<dbReference type="InterPro" id="IPR036108">
    <property type="entry name" value="4pyrrol_syn_uPrphyn_synt_sf"/>
</dbReference>
<reference evidence="2 3" key="1">
    <citation type="submission" date="2019-08" db="EMBL/GenBank/DDBJ databases">
        <title>Antarcticibacterium arcticum sp. nov., a bacterium isolated from marine sediment of the Canadian Beaufort Sea.</title>
        <authorList>
            <person name="Lee Y.M."/>
            <person name="Baek K."/>
            <person name="Lee D.-H."/>
            <person name="Shin S.C."/>
            <person name="Jin Y.K."/>
            <person name="Park Y."/>
        </authorList>
    </citation>
    <scope>NUCLEOTIDE SEQUENCE [LARGE SCALE GENOMIC DNA]</scope>
    <source>
        <strain evidence="2 3">PAMC 28998</strain>
    </source>
</reference>
<dbReference type="InterPro" id="IPR003754">
    <property type="entry name" value="4pyrrol_synth_uPrphyn_synth"/>
</dbReference>
<dbReference type="Gene3D" id="3.40.50.10090">
    <property type="match status" value="1"/>
</dbReference>